<feature type="domain" description="N-acetyltransferase" evidence="1">
    <location>
        <begin position="1"/>
        <end position="161"/>
    </location>
</feature>
<dbReference type="PANTHER" id="PTHR43617:SF38">
    <property type="entry name" value="N-ACETYLTRANSFERASE DOMAIN-CONTAINING PROTEIN"/>
    <property type="match status" value="1"/>
</dbReference>
<dbReference type="InterPro" id="IPR000182">
    <property type="entry name" value="GNAT_dom"/>
</dbReference>
<dbReference type="CDD" id="cd04301">
    <property type="entry name" value="NAT_SF"/>
    <property type="match status" value="1"/>
</dbReference>
<dbReference type="PROSITE" id="PS51186">
    <property type="entry name" value="GNAT"/>
    <property type="match status" value="1"/>
</dbReference>
<dbReference type="EMBL" id="CP114052">
    <property type="protein sequence ID" value="WAW14057.1"/>
    <property type="molecule type" value="Genomic_DNA"/>
</dbReference>
<dbReference type="Pfam" id="PF00583">
    <property type="entry name" value="Acetyltransf_1"/>
    <property type="match status" value="1"/>
</dbReference>
<dbReference type="Gene3D" id="3.40.630.30">
    <property type="match status" value="1"/>
</dbReference>
<name>A0ABY7JQ24_9FIRM</name>
<dbReference type="PANTHER" id="PTHR43617">
    <property type="entry name" value="L-AMINO ACID N-ACETYLTRANSFERASE"/>
    <property type="match status" value="1"/>
</dbReference>
<keyword evidence="3" id="KW-1185">Reference proteome</keyword>
<dbReference type="InterPro" id="IPR016181">
    <property type="entry name" value="Acyl_CoA_acyltransferase"/>
</dbReference>
<proteinExistence type="predicted"/>
<accession>A0ABY7JQ24</accession>
<reference evidence="2" key="1">
    <citation type="submission" date="2022-12" db="EMBL/GenBank/DDBJ databases">
        <title>Peptostreptococcus.</title>
        <authorList>
            <person name="Lee S.H."/>
        </authorList>
    </citation>
    <scope>NUCLEOTIDE SEQUENCE</scope>
    <source>
        <strain evidence="2">CBA3647</strain>
    </source>
</reference>
<dbReference type="SUPFAM" id="SSF55729">
    <property type="entry name" value="Acyl-CoA N-acyltransferases (Nat)"/>
    <property type="match status" value="1"/>
</dbReference>
<evidence type="ECO:0000313" key="2">
    <source>
        <dbReference type="EMBL" id="WAW14057.1"/>
    </source>
</evidence>
<organism evidence="2 3">
    <name type="scientific">Peptostreptococcus equinus</name>
    <dbReference type="NCBI Taxonomy" id="3003601"/>
    <lineage>
        <taxon>Bacteria</taxon>
        <taxon>Bacillati</taxon>
        <taxon>Bacillota</taxon>
        <taxon>Clostridia</taxon>
        <taxon>Peptostreptococcales</taxon>
        <taxon>Peptostreptococcaceae</taxon>
        <taxon>Peptostreptococcus</taxon>
    </lineage>
</organism>
<protein>
    <submittedName>
        <fullName evidence="2">GNAT family N-acetyltransferase</fullName>
    </submittedName>
</protein>
<dbReference type="Proteomes" id="UP001164187">
    <property type="component" value="Chromosome"/>
</dbReference>
<evidence type="ECO:0000259" key="1">
    <source>
        <dbReference type="PROSITE" id="PS51186"/>
    </source>
</evidence>
<gene>
    <name evidence="2" type="ORF">O0R46_05475</name>
</gene>
<dbReference type="RefSeq" id="WP_269310719.1">
    <property type="nucleotide sequence ID" value="NZ_CP114052.1"/>
</dbReference>
<evidence type="ECO:0000313" key="3">
    <source>
        <dbReference type="Proteomes" id="UP001164187"/>
    </source>
</evidence>
<sequence length="164" mass="19363">MEIRYINASDDNMKISGIYEESWKYAYKNIIPQEFLNSIERGRWVSVLDLPSWNTVVCIENGEYIGTSSFSKSRFREYPSHGEIISIYMRPEYMGKGYGTKLLEYVIKELSKHGYSKVLLWVLDDNHLAKEFYKRNGFIETDNYMNDNIGGKQLREVMFIYNCN</sequence>
<dbReference type="InterPro" id="IPR050276">
    <property type="entry name" value="MshD_Acetyltransferase"/>
</dbReference>